<sequence>MILSWHPLPVSEADEYRIVLQNIEGTHSSVQISAVAPPVQVDNLDPGSQYLISIYAVKNNKLSPPLTGIGETAPRPSARPTTTRRPTTTTTAQPTTTTTTSTTDTNAVVLDNSRYPNIDYSDGFHCNFELPDICGFIDDTNDDFDWSRNNGSTQSSDTGPSLDHTLATDAGYYMFIEASRPRRTGHVARLISPLMEATDGKCLEFFYHMFGVGTGDLNVLFEPLDGSASTKIWEESGNHGNQWKRGRATIRGDSPFRVIFEAVRGSDYHADTALDDVIIRDGPCPTPVLQCDFTPNDLCGFTQDLDDDFDWDTNTGATSSADTGPITDHTSGTVAGKYIYLEASNPRYPAQITRISSPTMRPTTTQCLQFYYHMHGVDIGALNVYIRSDNNPNDLGNPVWTKSGPQGNDWFLGRVSIVSATSFQVVFEGVRGDDYHGDIALDDVVINDGHCDLPVCSVGRRFEDHCYKIEKDGHTYQDAANICKANGGILAAVKTQSQQDFIRDLVSGEGNRWTLFWIGIDDLA</sequence>
<dbReference type="InParanoid" id="F6UW62"/>
<dbReference type="PROSITE" id="PS50853">
    <property type="entry name" value="FN3"/>
    <property type="match status" value="1"/>
</dbReference>
<dbReference type="EMBL" id="EAAA01000454">
    <property type="status" value="NOT_ANNOTATED_CDS"/>
    <property type="molecule type" value="Genomic_DNA"/>
</dbReference>
<dbReference type="SUPFAM" id="SSF49899">
    <property type="entry name" value="Concanavalin A-like lectins/glucanases"/>
    <property type="match status" value="2"/>
</dbReference>
<dbReference type="CDD" id="cd06263">
    <property type="entry name" value="MAM"/>
    <property type="match status" value="2"/>
</dbReference>
<dbReference type="InterPro" id="IPR016187">
    <property type="entry name" value="CTDL_fold"/>
</dbReference>
<dbReference type="PANTHER" id="PTHR23282:SF101">
    <property type="entry name" value="MAM DOMAIN-CONTAINING PROTEIN"/>
    <property type="match status" value="1"/>
</dbReference>
<dbReference type="InterPro" id="IPR000998">
    <property type="entry name" value="MAM_dom"/>
</dbReference>
<dbReference type="InterPro" id="IPR036116">
    <property type="entry name" value="FN3_sf"/>
</dbReference>
<dbReference type="InterPro" id="IPR001304">
    <property type="entry name" value="C-type_lectin-like"/>
</dbReference>
<dbReference type="Gene3D" id="2.60.40.10">
    <property type="entry name" value="Immunoglobulins"/>
    <property type="match status" value="1"/>
</dbReference>
<dbReference type="HOGENOM" id="CLU_520293_0_0_1"/>
<dbReference type="Ensembl" id="ENSCINT00000027085.2">
    <property type="protein sequence ID" value="ENSCINP00000026839.2"/>
    <property type="gene ID" value="ENSCING00000014970.2"/>
</dbReference>
<dbReference type="Pfam" id="PF00629">
    <property type="entry name" value="MAM"/>
    <property type="match status" value="2"/>
</dbReference>
<dbReference type="AlphaFoldDB" id="F6UW62"/>
<dbReference type="InterPro" id="IPR016186">
    <property type="entry name" value="C-type_lectin-like/link_sf"/>
</dbReference>
<dbReference type="GO" id="GO:0016020">
    <property type="term" value="C:membrane"/>
    <property type="evidence" value="ECO:0007669"/>
    <property type="project" value="InterPro"/>
</dbReference>
<dbReference type="EMBL" id="EAAA01000456">
    <property type="status" value="NOT_ANNOTATED_CDS"/>
    <property type="molecule type" value="Genomic_DNA"/>
</dbReference>
<dbReference type="PRINTS" id="PR00020">
    <property type="entry name" value="MAMDOMAIN"/>
</dbReference>
<dbReference type="InterPro" id="IPR013320">
    <property type="entry name" value="ConA-like_dom_sf"/>
</dbReference>
<dbReference type="Pfam" id="PF00041">
    <property type="entry name" value="fn3"/>
    <property type="match status" value="1"/>
</dbReference>
<evidence type="ECO:0000259" key="4">
    <source>
        <dbReference type="PROSITE" id="PS50041"/>
    </source>
</evidence>
<dbReference type="InterPro" id="IPR003961">
    <property type="entry name" value="FN3_dom"/>
</dbReference>
<organism evidence="7 8">
    <name type="scientific">Ciona intestinalis</name>
    <name type="common">Transparent sea squirt</name>
    <name type="synonym">Ascidia intestinalis</name>
    <dbReference type="NCBI Taxonomy" id="7719"/>
    <lineage>
        <taxon>Eukaryota</taxon>
        <taxon>Metazoa</taxon>
        <taxon>Chordata</taxon>
        <taxon>Tunicata</taxon>
        <taxon>Ascidiacea</taxon>
        <taxon>Phlebobranchia</taxon>
        <taxon>Cionidae</taxon>
        <taxon>Ciona</taxon>
    </lineage>
</organism>
<keyword evidence="2" id="KW-1015">Disulfide bond</keyword>
<dbReference type="SMART" id="SM00137">
    <property type="entry name" value="MAM"/>
    <property type="match status" value="2"/>
</dbReference>
<feature type="domain" description="C-type lectin" evidence="4">
    <location>
        <begin position="462"/>
        <end position="524"/>
    </location>
</feature>
<evidence type="ECO:0000259" key="6">
    <source>
        <dbReference type="PROSITE" id="PS50853"/>
    </source>
</evidence>
<dbReference type="PROSITE" id="PS50041">
    <property type="entry name" value="C_TYPE_LECTIN_2"/>
    <property type="match status" value="1"/>
</dbReference>
<evidence type="ECO:0000259" key="5">
    <source>
        <dbReference type="PROSITE" id="PS50060"/>
    </source>
</evidence>
<evidence type="ECO:0000313" key="8">
    <source>
        <dbReference type="Proteomes" id="UP000008144"/>
    </source>
</evidence>
<dbReference type="CDD" id="cd00037">
    <property type="entry name" value="CLECT"/>
    <property type="match status" value="1"/>
</dbReference>
<feature type="domain" description="Fibronectin type-III" evidence="6">
    <location>
        <begin position="1"/>
        <end position="76"/>
    </location>
</feature>
<evidence type="ECO:0008006" key="9">
    <source>
        <dbReference type="Google" id="ProtNLM"/>
    </source>
</evidence>
<keyword evidence="8" id="KW-1185">Reference proteome</keyword>
<accession>F6UW62</accession>
<dbReference type="PROSITE" id="PS50060">
    <property type="entry name" value="MAM_2"/>
    <property type="match status" value="2"/>
</dbReference>
<dbReference type="Gene3D" id="3.10.100.10">
    <property type="entry name" value="Mannose-Binding Protein A, subunit A"/>
    <property type="match status" value="1"/>
</dbReference>
<feature type="domain" description="MAM" evidence="5">
    <location>
        <begin position="124"/>
        <end position="286"/>
    </location>
</feature>
<dbReference type="Pfam" id="PF00059">
    <property type="entry name" value="Lectin_C"/>
    <property type="match status" value="1"/>
</dbReference>
<dbReference type="GeneTree" id="ENSGT00940000163883"/>
<feature type="compositionally biased region" description="Low complexity" evidence="3">
    <location>
        <begin position="72"/>
        <end position="103"/>
    </location>
</feature>
<keyword evidence="1" id="KW-0677">Repeat</keyword>
<evidence type="ECO:0000256" key="2">
    <source>
        <dbReference type="ARBA" id="ARBA00023157"/>
    </source>
</evidence>
<dbReference type="CDD" id="cd00063">
    <property type="entry name" value="FN3"/>
    <property type="match status" value="1"/>
</dbReference>
<name>F6UW62_CIOIN</name>
<feature type="region of interest" description="Disordered" evidence="3">
    <location>
        <begin position="67"/>
        <end position="105"/>
    </location>
</feature>
<evidence type="ECO:0000313" key="7">
    <source>
        <dbReference type="Ensembl" id="ENSCINP00000026839.2"/>
    </source>
</evidence>
<reference evidence="7" key="3">
    <citation type="submission" date="2025-08" db="UniProtKB">
        <authorList>
            <consortium name="Ensembl"/>
        </authorList>
    </citation>
    <scope>IDENTIFICATION</scope>
</reference>
<reference evidence="7" key="4">
    <citation type="submission" date="2025-09" db="UniProtKB">
        <authorList>
            <consortium name="Ensembl"/>
        </authorList>
    </citation>
    <scope>IDENTIFICATION</scope>
</reference>
<protein>
    <recommendedName>
        <fullName evidence="9">MAM domain-containing protein</fullName>
    </recommendedName>
</protein>
<reference evidence="7" key="2">
    <citation type="journal article" date="2008" name="Genome Biol.">
        <title>Improved genome assembly and evidence-based global gene model set for the chordate Ciona intestinalis: new insight into intron and operon populations.</title>
        <authorList>
            <person name="Satou Y."/>
            <person name="Mineta K."/>
            <person name="Ogasawara M."/>
            <person name="Sasakura Y."/>
            <person name="Shoguchi E."/>
            <person name="Ueno K."/>
            <person name="Yamada L."/>
            <person name="Matsumoto J."/>
            <person name="Wasserscheid J."/>
            <person name="Dewar K."/>
            <person name="Wiley G.B."/>
            <person name="Macmil S.L."/>
            <person name="Roe B.A."/>
            <person name="Zeller R.W."/>
            <person name="Hastings K.E."/>
            <person name="Lemaire P."/>
            <person name="Lindquist E."/>
            <person name="Endo T."/>
            <person name="Hotta K."/>
            <person name="Inaba K."/>
        </authorList>
    </citation>
    <scope>NUCLEOTIDE SEQUENCE [LARGE SCALE GENOMIC DNA]</scope>
    <source>
        <strain evidence="7">wild type</strain>
    </source>
</reference>
<dbReference type="InterPro" id="IPR051560">
    <property type="entry name" value="MAM_domain-containing"/>
</dbReference>
<evidence type="ECO:0000256" key="3">
    <source>
        <dbReference type="SAM" id="MobiDB-lite"/>
    </source>
</evidence>
<dbReference type="Gene3D" id="2.60.120.200">
    <property type="match status" value="2"/>
</dbReference>
<dbReference type="SUPFAM" id="SSF56436">
    <property type="entry name" value="C-type lectin-like"/>
    <property type="match status" value="1"/>
</dbReference>
<proteinExistence type="predicted"/>
<dbReference type="InterPro" id="IPR013783">
    <property type="entry name" value="Ig-like_fold"/>
</dbReference>
<reference evidence="8" key="1">
    <citation type="journal article" date="2002" name="Science">
        <title>The draft genome of Ciona intestinalis: insights into chordate and vertebrate origins.</title>
        <authorList>
            <person name="Dehal P."/>
            <person name="Satou Y."/>
            <person name="Campbell R.K."/>
            <person name="Chapman J."/>
            <person name="Degnan B."/>
            <person name="De Tomaso A."/>
            <person name="Davidson B."/>
            <person name="Di Gregorio A."/>
            <person name="Gelpke M."/>
            <person name="Goodstein D.M."/>
            <person name="Harafuji N."/>
            <person name="Hastings K.E."/>
            <person name="Ho I."/>
            <person name="Hotta K."/>
            <person name="Huang W."/>
            <person name="Kawashima T."/>
            <person name="Lemaire P."/>
            <person name="Martinez D."/>
            <person name="Meinertzhagen I.A."/>
            <person name="Necula S."/>
            <person name="Nonaka M."/>
            <person name="Putnam N."/>
            <person name="Rash S."/>
            <person name="Saiga H."/>
            <person name="Satake M."/>
            <person name="Terry A."/>
            <person name="Yamada L."/>
            <person name="Wang H.G."/>
            <person name="Awazu S."/>
            <person name="Azumi K."/>
            <person name="Boore J."/>
            <person name="Branno M."/>
            <person name="Chin-Bow S."/>
            <person name="DeSantis R."/>
            <person name="Doyle S."/>
            <person name="Francino P."/>
            <person name="Keys D.N."/>
            <person name="Haga S."/>
            <person name="Hayashi H."/>
            <person name="Hino K."/>
            <person name="Imai K.S."/>
            <person name="Inaba K."/>
            <person name="Kano S."/>
            <person name="Kobayashi K."/>
            <person name="Kobayashi M."/>
            <person name="Lee B.I."/>
            <person name="Makabe K.W."/>
            <person name="Manohar C."/>
            <person name="Matassi G."/>
            <person name="Medina M."/>
            <person name="Mochizuki Y."/>
            <person name="Mount S."/>
            <person name="Morishita T."/>
            <person name="Miura S."/>
            <person name="Nakayama A."/>
            <person name="Nishizaka S."/>
            <person name="Nomoto H."/>
            <person name="Ohta F."/>
            <person name="Oishi K."/>
            <person name="Rigoutsos I."/>
            <person name="Sano M."/>
            <person name="Sasaki A."/>
            <person name="Sasakura Y."/>
            <person name="Shoguchi E."/>
            <person name="Shin-i T."/>
            <person name="Spagnuolo A."/>
            <person name="Stainier D."/>
            <person name="Suzuki M.M."/>
            <person name="Tassy O."/>
            <person name="Takatori N."/>
            <person name="Tokuoka M."/>
            <person name="Yagi K."/>
            <person name="Yoshizaki F."/>
            <person name="Wada S."/>
            <person name="Zhang C."/>
            <person name="Hyatt P.D."/>
            <person name="Larimer F."/>
            <person name="Detter C."/>
            <person name="Doggett N."/>
            <person name="Glavina T."/>
            <person name="Hawkins T."/>
            <person name="Richardson P."/>
            <person name="Lucas S."/>
            <person name="Kohara Y."/>
            <person name="Levine M."/>
            <person name="Satoh N."/>
            <person name="Rokhsar D.S."/>
        </authorList>
    </citation>
    <scope>NUCLEOTIDE SEQUENCE [LARGE SCALE GENOMIC DNA]</scope>
</reference>
<dbReference type="Proteomes" id="UP000008144">
    <property type="component" value="Chromosome 10"/>
</dbReference>
<dbReference type="OMA" id="DINGMAG"/>
<dbReference type="STRING" id="7719.ENSCINP00000026839"/>
<dbReference type="PANTHER" id="PTHR23282">
    <property type="entry name" value="APICAL ENDOSOMAL GLYCOPROTEIN PRECURSOR"/>
    <property type="match status" value="1"/>
</dbReference>
<dbReference type="FunFam" id="2.60.120.200:FF:000182">
    <property type="entry name" value="MAM and LDL-receptor class A domain-containing protein 1"/>
    <property type="match status" value="1"/>
</dbReference>
<dbReference type="PROSITE" id="PS00740">
    <property type="entry name" value="MAM_1"/>
    <property type="match status" value="1"/>
</dbReference>
<dbReference type="EMBL" id="EAAA01000455">
    <property type="status" value="NOT_ANNOTATED_CDS"/>
    <property type="molecule type" value="Genomic_DNA"/>
</dbReference>
<evidence type="ECO:0000256" key="1">
    <source>
        <dbReference type="ARBA" id="ARBA00022737"/>
    </source>
</evidence>
<feature type="domain" description="MAM" evidence="5">
    <location>
        <begin position="289"/>
        <end position="453"/>
    </location>
</feature>
<dbReference type="SUPFAM" id="SSF49265">
    <property type="entry name" value="Fibronectin type III"/>
    <property type="match status" value="1"/>
</dbReference>